<dbReference type="Pfam" id="PF04777">
    <property type="entry name" value="Evr1_Alr"/>
    <property type="match status" value="1"/>
</dbReference>
<comment type="subcellular location">
    <subcellularLocation>
        <location evidence="2">Secreted</location>
    </subcellularLocation>
</comment>
<dbReference type="Proteomes" id="UP000326939">
    <property type="component" value="Chromosome 10"/>
</dbReference>
<dbReference type="GO" id="GO:0000139">
    <property type="term" value="C:Golgi membrane"/>
    <property type="evidence" value="ECO:0007669"/>
    <property type="project" value="TreeGrafter"/>
</dbReference>
<keyword evidence="11" id="KW-0812">Transmembrane</keyword>
<evidence type="ECO:0000256" key="2">
    <source>
        <dbReference type="ARBA" id="ARBA00004613"/>
    </source>
</evidence>
<dbReference type="GO" id="GO:0005615">
    <property type="term" value="C:extracellular space"/>
    <property type="evidence" value="ECO:0007669"/>
    <property type="project" value="TreeGrafter"/>
</dbReference>
<feature type="chain" id="PRO_5024389608" description="Sulfhydryl oxidase" evidence="12">
    <location>
        <begin position="24"/>
        <end position="585"/>
    </location>
</feature>
<dbReference type="Pfam" id="PF00085">
    <property type="entry name" value="Thioredoxin"/>
    <property type="match status" value="1"/>
</dbReference>
<evidence type="ECO:0000256" key="4">
    <source>
        <dbReference type="ARBA" id="ARBA00022630"/>
    </source>
</evidence>
<name>A0A5N5L615_9ROSI</name>
<dbReference type="Gene3D" id="3.40.30.10">
    <property type="entry name" value="Glutaredoxin"/>
    <property type="match status" value="1"/>
</dbReference>
<feature type="transmembrane region" description="Helical" evidence="11">
    <location>
        <begin position="547"/>
        <end position="571"/>
    </location>
</feature>
<keyword evidence="5 12" id="KW-0732">Signal</keyword>
<evidence type="ECO:0000256" key="10">
    <source>
        <dbReference type="ARBA" id="ARBA00023284"/>
    </source>
</evidence>
<dbReference type="AlphaFoldDB" id="A0A5N5L615"/>
<reference evidence="15" key="1">
    <citation type="journal article" date="2019" name="Gigascience">
        <title>De novo genome assembly of the endangered Acer yangbiense, a plant species with extremely small populations endemic to Yunnan Province, China.</title>
        <authorList>
            <person name="Yang J."/>
            <person name="Wariss H.M."/>
            <person name="Tao L."/>
            <person name="Zhang R."/>
            <person name="Yun Q."/>
            <person name="Hollingsworth P."/>
            <person name="Dao Z."/>
            <person name="Luo G."/>
            <person name="Guo H."/>
            <person name="Ma Y."/>
            <person name="Sun W."/>
        </authorList>
    </citation>
    <scope>NUCLEOTIDE SEQUENCE [LARGE SCALE GENOMIC DNA]</scope>
    <source>
        <strain evidence="15">cv. br00</strain>
    </source>
</reference>
<dbReference type="PANTHER" id="PTHR22897:SF8">
    <property type="entry name" value="SULFHYDRYL OXIDASE"/>
    <property type="match status" value="1"/>
</dbReference>
<accession>A0A5N5L615</accession>
<dbReference type="PROSITE" id="PS51324">
    <property type="entry name" value="ERV_ALR"/>
    <property type="match status" value="1"/>
</dbReference>
<dbReference type="Gene3D" id="1.20.120.310">
    <property type="entry name" value="ERV/ALR sulfhydryl oxidase domain"/>
    <property type="match status" value="1"/>
</dbReference>
<evidence type="ECO:0000256" key="9">
    <source>
        <dbReference type="ARBA" id="ARBA00023180"/>
    </source>
</evidence>
<keyword evidence="11" id="KW-0472">Membrane</keyword>
<dbReference type="GO" id="GO:0016971">
    <property type="term" value="F:flavin-dependent sulfhydryl oxidase activity"/>
    <property type="evidence" value="ECO:0007669"/>
    <property type="project" value="InterPro"/>
</dbReference>
<organism evidence="14 15">
    <name type="scientific">Salix brachista</name>
    <dbReference type="NCBI Taxonomy" id="2182728"/>
    <lineage>
        <taxon>Eukaryota</taxon>
        <taxon>Viridiplantae</taxon>
        <taxon>Streptophyta</taxon>
        <taxon>Embryophyta</taxon>
        <taxon>Tracheophyta</taxon>
        <taxon>Spermatophyta</taxon>
        <taxon>Magnoliopsida</taxon>
        <taxon>eudicotyledons</taxon>
        <taxon>Gunneridae</taxon>
        <taxon>Pentapetalae</taxon>
        <taxon>rosids</taxon>
        <taxon>fabids</taxon>
        <taxon>Malpighiales</taxon>
        <taxon>Salicaceae</taxon>
        <taxon>Saliceae</taxon>
        <taxon>Salix</taxon>
    </lineage>
</organism>
<evidence type="ECO:0000313" key="15">
    <source>
        <dbReference type="Proteomes" id="UP000326939"/>
    </source>
</evidence>
<dbReference type="InterPro" id="IPR017905">
    <property type="entry name" value="ERV/ALR_sulphydryl_oxidase"/>
</dbReference>
<evidence type="ECO:0000256" key="12">
    <source>
        <dbReference type="SAM" id="SignalP"/>
    </source>
</evidence>
<dbReference type="FunFam" id="1.20.120.310:FF:000004">
    <property type="entry name" value="Sulfhydryl oxidase"/>
    <property type="match status" value="1"/>
</dbReference>
<dbReference type="FunFam" id="3.40.30.10:FF:000244">
    <property type="entry name" value="Sulfhydryl oxidase"/>
    <property type="match status" value="1"/>
</dbReference>
<evidence type="ECO:0000256" key="5">
    <source>
        <dbReference type="ARBA" id="ARBA00022729"/>
    </source>
</evidence>
<keyword evidence="3" id="KW-0964">Secreted</keyword>
<keyword evidence="9" id="KW-0325">Glycoprotein</keyword>
<dbReference type="EMBL" id="VDCV01000010">
    <property type="protein sequence ID" value="KAB5538132.1"/>
    <property type="molecule type" value="Genomic_DNA"/>
</dbReference>
<evidence type="ECO:0000256" key="7">
    <source>
        <dbReference type="ARBA" id="ARBA00023002"/>
    </source>
</evidence>
<keyword evidence="15" id="KW-1185">Reference proteome</keyword>
<keyword evidence="11" id="KW-1133">Transmembrane helix</keyword>
<keyword evidence="8" id="KW-1015">Disulfide bond</keyword>
<keyword evidence="6 11" id="KW-0274">FAD</keyword>
<evidence type="ECO:0000259" key="13">
    <source>
        <dbReference type="PROSITE" id="PS51324"/>
    </source>
</evidence>
<sequence length="585" mass="65316">MSLPEACVILSVFVLLLTSSKEAASFQSGSRSILRALSGENKALVDYAVDLNSSNFDSVLRDTPATHAIVEFFANWCPACRNYKSHYEKVARLFNGPDAVHPGIVLMTRVDCALKSQVIYRGGLLTSPSLTSLAAQINNKLCDKFSVSHYPMLFWGLPSKFSSHGWEPEKEKSEILMIDDGRTAEHLVSWINKHLGSSYGLDDEKFENEHLHSNISDPGQIARAVYDVEEATAIAFEIIIEHKMIKQHTRVSLIKFLQLLAVHHPSKRCRKGSAEVLVNFDDLCPPDMWSPDKQEVLSNGKGKGMLGNFQVCGKEVPRGYWISVTGSSYGSLAYTGLCHICFAVAARMIPGASGKKKMRICQWQSPHPGTVKYIGGGAVNRNCGLWALLHSLSVRIEDGESQFAFRSVCDFIHNFFKCEDCRQHFYQMCSSVTVPFNTSRDFALWLWSTHNKVNERLMKKEASLGTGDPKFPKVIWPPKQLCSLCYLSHSRRENGISQIDWDMDEVYKFLTDYYGKTLASLYKEKGRLGDEVTDGTIVDLVASTNAVVVPAGAALAIALASCAFGALACYWRSHQKNRKPRRSWN</sequence>
<evidence type="ECO:0000256" key="8">
    <source>
        <dbReference type="ARBA" id="ARBA00023157"/>
    </source>
</evidence>
<dbReference type="InterPro" id="IPR036249">
    <property type="entry name" value="Thioredoxin-like_sf"/>
</dbReference>
<dbReference type="PROSITE" id="PS00194">
    <property type="entry name" value="THIOREDOXIN_1"/>
    <property type="match status" value="1"/>
</dbReference>
<dbReference type="SUPFAM" id="SSF69000">
    <property type="entry name" value="FAD-dependent thiol oxidase"/>
    <property type="match status" value="1"/>
</dbReference>
<evidence type="ECO:0000256" key="11">
    <source>
        <dbReference type="RuleBase" id="RU371123"/>
    </source>
</evidence>
<evidence type="ECO:0000313" key="14">
    <source>
        <dbReference type="EMBL" id="KAB5538132.1"/>
    </source>
</evidence>
<dbReference type="GO" id="GO:0006457">
    <property type="term" value="P:protein folding"/>
    <property type="evidence" value="ECO:0007669"/>
    <property type="project" value="TreeGrafter"/>
</dbReference>
<keyword evidence="10" id="KW-0676">Redox-active center</keyword>
<evidence type="ECO:0000256" key="6">
    <source>
        <dbReference type="ARBA" id="ARBA00022827"/>
    </source>
</evidence>
<comment type="catalytic activity">
    <reaction evidence="11">
        <text>2 R'C(R)SH + O2 = R'C(R)S-S(R)CR' + H2O2</text>
        <dbReference type="Rhea" id="RHEA:17357"/>
        <dbReference type="ChEBI" id="CHEBI:15379"/>
        <dbReference type="ChEBI" id="CHEBI:16240"/>
        <dbReference type="ChEBI" id="CHEBI:16520"/>
        <dbReference type="ChEBI" id="CHEBI:17412"/>
        <dbReference type="EC" id="1.8.3.2"/>
    </reaction>
</comment>
<evidence type="ECO:0000256" key="3">
    <source>
        <dbReference type="ARBA" id="ARBA00022525"/>
    </source>
</evidence>
<feature type="signal peptide" evidence="12">
    <location>
        <begin position="1"/>
        <end position="23"/>
    </location>
</feature>
<comment type="cofactor">
    <cofactor evidence="1 11">
        <name>FAD</name>
        <dbReference type="ChEBI" id="CHEBI:57692"/>
    </cofactor>
</comment>
<evidence type="ECO:0000256" key="1">
    <source>
        <dbReference type="ARBA" id="ARBA00001974"/>
    </source>
</evidence>
<dbReference type="SUPFAM" id="SSF52833">
    <property type="entry name" value="Thioredoxin-like"/>
    <property type="match status" value="1"/>
</dbReference>
<dbReference type="InterPro" id="IPR013766">
    <property type="entry name" value="Thioredoxin_domain"/>
</dbReference>
<keyword evidence="7 11" id="KW-0560">Oxidoreductase</keyword>
<dbReference type="InterPro" id="IPR039798">
    <property type="entry name" value="Sulfhydryl_oxidase"/>
</dbReference>
<dbReference type="InterPro" id="IPR036774">
    <property type="entry name" value="ERV/ALR_sulphydryl_oxid_sf"/>
</dbReference>
<keyword evidence="4 11" id="KW-0285">Flavoprotein</keyword>
<dbReference type="EC" id="1.8.3.2" evidence="11"/>
<dbReference type="PANTHER" id="PTHR22897">
    <property type="entry name" value="QUIESCIN Q6-RELATED SULFHYDRYL OXIDASE"/>
    <property type="match status" value="1"/>
</dbReference>
<proteinExistence type="predicted"/>
<gene>
    <name evidence="14" type="ORF">DKX38_015665</name>
</gene>
<feature type="domain" description="ERV/ALR sulfhydryl oxidase" evidence="13">
    <location>
        <begin position="374"/>
        <end position="476"/>
    </location>
</feature>
<comment type="caution">
    <text evidence="14">The sequence shown here is derived from an EMBL/GenBank/DDBJ whole genome shotgun (WGS) entry which is preliminary data.</text>
</comment>
<dbReference type="GO" id="GO:0003756">
    <property type="term" value="F:protein disulfide isomerase activity"/>
    <property type="evidence" value="ECO:0007669"/>
    <property type="project" value="TreeGrafter"/>
</dbReference>
<dbReference type="InterPro" id="IPR017937">
    <property type="entry name" value="Thioredoxin_CS"/>
</dbReference>
<protein>
    <recommendedName>
        <fullName evidence="11">Sulfhydryl oxidase</fullName>
        <ecNumber evidence="11">1.8.3.2</ecNumber>
    </recommendedName>
</protein>